<keyword evidence="2" id="KW-1185">Reference proteome</keyword>
<protein>
    <submittedName>
        <fullName evidence="1">Uncharacterized protein</fullName>
    </submittedName>
</protein>
<gene>
    <name evidence="1" type="ORF">P9VFCI_018</name>
</gene>
<dbReference type="EMBL" id="MT778839">
    <property type="protein sequence ID" value="QNH71946.1"/>
    <property type="molecule type" value="Genomic_DNA"/>
</dbReference>
<reference evidence="1 2" key="1">
    <citation type="submission" date="2020-07" db="EMBL/GenBank/DDBJ databases">
        <title>Complete genome sequence of Rhizobium leguminosarum bacteriophage vB_RlegM_P9VFCI.</title>
        <authorList>
            <person name="Gunathilake D."/>
            <person name="Bhat S."/>
            <person name="Yost C.K."/>
            <person name="Hynes M.F."/>
        </authorList>
    </citation>
    <scope>NUCLEOTIDE SEQUENCE [LARGE SCALE GENOMIC DNA]</scope>
</reference>
<evidence type="ECO:0000313" key="1">
    <source>
        <dbReference type="EMBL" id="QNH71946.1"/>
    </source>
</evidence>
<proteinExistence type="predicted"/>
<dbReference type="Proteomes" id="UP000515832">
    <property type="component" value="Segment"/>
</dbReference>
<accession>A0A7G7WXK2</accession>
<evidence type="ECO:0000313" key="2">
    <source>
        <dbReference type="Proteomes" id="UP000515832"/>
    </source>
</evidence>
<name>A0A7G7WXK2_9CAUD</name>
<sequence>MNFSELVTIRSEPARRQVNFDISWTDNTVNIIPEDAIWNRFVSTEAYEEFFTKLYSDLFAKFKGRPNSETLRREISSFVQDSVKDYQDRGLLT</sequence>
<organism evidence="1 2">
    <name type="scientific">Rhizobium phage P9VFCI</name>
    <dbReference type="NCBI Taxonomy" id="2763531"/>
    <lineage>
        <taxon>Viruses</taxon>
        <taxon>Duplodnaviria</taxon>
        <taxon>Heunggongvirae</taxon>
        <taxon>Uroviricota</taxon>
        <taxon>Caudoviricetes</taxon>
        <taxon>Pootjesviridae</taxon>
        <taxon>Innesvirus</taxon>
        <taxon>Innesvirus P9VFCI</taxon>
    </lineage>
</organism>